<accession>A0ABN7UPA7</accession>
<dbReference type="Proteomes" id="UP000789901">
    <property type="component" value="Unassembled WGS sequence"/>
</dbReference>
<protein>
    <submittedName>
        <fullName evidence="2">44831_t:CDS:1</fullName>
    </submittedName>
</protein>
<organism evidence="2 3">
    <name type="scientific">Gigaspora margarita</name>
    <dbReference type="NCBI Taxonomy" id="4874"/>
    <lineage>
        <taxon>Eukaryota</taxon>
        <taxon>Fungi</taxon>
        <taxon>Fungi incertae sedis</taxon>
        <taxon>Mucoromycota</taxon>
        <taxon>Glomeromycotina</taxon>
        <taxon>Glomeromycetes</taxon>
        <taxon>Diversisporales</taxon>
        <taxon>Gigasporaceae</taxon>
        <taxon>Gigaspora</taxon>
    </lineage>
</organism>
<evidence type="ECO:0000313" key="3">
    <source>
        <dbReference type="Proteomes" id="UP000789901"/>
    </source>
</evidence>
<keyword evidence="3" id="KW-1185">Reference proteome</keyword>
<dbReference type="EMBL" id="CAJVQB010004771">
    <property type="protein sequence ID" value="CAG8645093.1"/>
    <property type="molecule type" value="Genomic_DNA"/>
</dbReference>
<comment type="caution">
    <text evidence="2">The sequence shown here is derived from an EMBL/GenBank/DDBJ whole genome shotgun (WGS) entry which is preliminary data.</text>
</comment>
<reference evidence="2 3" key="1">
    <citation type="submission" date="2021-06" db="EMBL/GenBank/DDBJ databases">
        <authorList>
            <person name="Kallberg Y."/>
            <person name="Tangrot J."/>
            <person name="Rosling A."/>
        </authorList>
    </citation>
    <scope>NUCLEOTIDE SEQUENCE [LARGE SCALE GENOMIC DNA]</scope>
    <source>
        <strain evidence="2 3">120-4 pot B 10/14</strain>
    </source>
</reference>
<sequence length="167" mass="19433">MQERPDQVRSDEAKPDEARPDEARPDKARPDEARPDEARPDEARADKARLNKARPNEVRLKETKPDKIRPIEARPMQEFEISEPNEEPVQKKEVKCNTTKPISEFTRAEVTEKLEIKKNINHENTIQEDQENENDLELIELANLSNHIVKLLNQSDDNLENTSLFNF</sequence>
<feature type="region of interest" description="Disordered" evidence="1">
    <location>
        <begin position="1"/>
        <end position="96"/>
    </location>
</feature>
<proteinExistence type="predicted"/>
<name>A0ABN7UPA7_GIGMA</name>
<gene>
    <name evidence="2" type="ORF">GMARGA_LOCUS9054</name>
</gene>
<evidence type="ECO:0000313" key="2">
    <source>
        <dbReference type="EMBL" id="CAG8645093.1"/>
    </source>
</evidence>
<feature type="compositionally biased region" description="Basic and acidic residues" evidence="1">
    <location>
        <begin position="1"/>
        <end position="77"/>
    </location>
</feature>
<evidence type="ECO:0000256" key="1">
    <source>
        <dbReference type="SAM" id="MobiDB-lite"/>
    </source>
</evidence>